<evidence type="ECO:0000313" key="6">
    <source>
        <dbReference type="EMBL" id="CAD2220343.1"/>
    </source>
</evidence>
<dbReference type="GO" id="GO:0060271">
    <property type="term" value="P:cilium assembly"/>
    <property type="evidence" value="ECO:0007669"/>
    <property type="project" value="TreeGrafter"/>
</dbReference>
<comment type="subcellular location">
    <subcellularLocation>
        <location evidence="1">Cell projection</location>
        <location evidence="1">Cilium</location>
    </subcellularLocation>
</comment>
<protein>
    <recommendedName>
        <fullName evidence="5">CCDC113/CCDC96 coiled-coil domain-containing protein</fullName>
    </recommendedName>
</protein>
<feature type="domain" description="CCDC113/CCDC96 coiled-coil" evidence="5">
    <location>
        <begin position="53"/>
        <end position="227"/>
    </location>
</feature>
<dbReference type="Proteomes" id="UP000515908">
    <property type="component" value="Chromosome 17"/>
</dbReference>
<sequence length="246" mass="29140">MHDDQEEIINEALMQENNFREYIKELSGSASYMRSNRPMSAEALQQLLDQEAEQRAKIREARIRLIKLQNFSKKVQVAMDEKDKQSKHTGMYLIDFEQLKIENTNLSEKIEERNEDISKLRRKVTTTIHVLTHMKEKLEFMRDENEVYKGQVASTEEELSVIRDQLARTKRRRDGYAASNVKMKERMPLVGSDDLLLDYENRKEAINKARMQVVQLTEKHKELHEFIQKNQPVIDELQRTLSNYPK</sequence>
<dbReference type="AlphaFoldDB" id="S9VW25"/>
<evidence type="ECO:0000259" key="5">
    <source>
        <dbReference type="Pfam" id="PF13870"/>
    </source>
</evidence>
<dbReference type="PANTHER" id="PTHR15654">
    <property type="entry name" value="COILED-COIL DOMAIN-CONTAINING PROTEIN 113-RELATED"/>
    <property type="match status" value="1"/>
</dbReference>
<evidence type="ECO:0000256" key="3">
    <source>
        <dbReference type="ARBA" id="ARBA00023273"/>
    </source>
</evidence>
<reference evidence="6 7" key="1">
    <citation type="submission" date="2020-08" db="EMBL/GenBank/DDBJ databases">
        <authorList>
            <person name="Newling K."/>
            <person name="Davey J."/>
            <person name="Forrester S."/>
        </authorList>
    </citation>
    <scope>NUCLEOTIDE SEQUENCE [LARGE SCALE GENOMIC DNA]</scope>
    <source>
        <strain evidence="7">Crithidia deanei Carvalho (ATCC PRA-265)</strain>
    </source>
</reference>
<dbReference type="InterPro" id="IPR025254">
    <property type="entry name" value="CCDC113/CCDC96_CC"/>
</dbReference>
<evidence type="ECO:0000256" key="2">
    <source>
        <dbReference type="ARBA" id="ARBA00023054"/>
    </source>
</evidence>
<evidence type="ECO:0000256" key="1">
    <source>
        <dbReference type="ARBA" id="ARBA00004138"/>
    </source>
</evidence>
<feature type="coiled-coil region" evidence="4">
    <location>
        <begin position="96"/>
        <end position="172"/>
    </location>
</feature>
<dbReference type="VEuPathDB" id="TriTrypDB:ADEAN_000785800"/>
<dbReference type="EMBL" id="LR877161">
    <property type="protein sequence ID" value="CAD2220343.1"/>
    <property type="molecule type" value="Genomic_DNA"/>
</dbReference>
<accession>S9VW25</accession>
<keyword evidence="7" id="KW-1185">Reference proteome</keyword>
<dbReference type="GO" id="GO:0005930">
    <property type="term" value="C:axoneme"/>
    <property type="evidence" value="ECO:0007669"/>
    <property type="project" value="TreeGrafter"/>
</dbReference>
<dbReference type="OrthoDB" id="10254794at2759"/>
<proteinExistence type="predicted"/>
<evidence type="ECO:0000313" key="7">
    <source>
        <dbReference type="Proteomes" id="UP000515908"/>
    </source>
</evidence>
<dbReference type="Pfam" id="PF13870">
    <property type="entry name" value="CCDC113_CCDC96_CC"/>
    <property type="match status" value="1"/>
</dbReference>
<dbReference type="InterPro" id="IPR051885">
    <property type="entry name" value="CC_CF"/>
</dbReference>
<keyword evidence="2 4" id="KW-0175">Coiled coil</keyword>
<organism evidence="6 7">
    <name type="scientific">Angomonas deanei</name>
    <dbReference type="NCBI Taxonomy" id="59799"/>
    <lineage>
        <taxon>Eukaryota</taxon>
        <taxon>Discoba</taxon>
        <taxon>Euglenozoa</taxon>
        <taxon>Kinetoplastea</taxon>
        <taxon>Metakinetoplastina</taxon>
        <taxon>Trypanosomatida</taxon>
        <taxon>Trypanosomatidae</taxon>
        <taxon>Strigomonadinae</taxon>
        <taxon>Angomonas</taxon>
    </lineage>
</organism>
<dbReference type="PANTHER" id="PTHR15654:SF1">
    <property type="entry name" value="COILED-COIL DOMAIN-CONTAINING PROTEIN 96"/>
    <property type="match status" value="1"/>
</dbReference>
<gene>
    <name evidence="6" type="ORF">ADEAN_000785800</name>
</gene>
<dbReference type="GO" id="GO:0036064">
    <property type="term" value="C:ciliary basal body"/>
    <property type="evidence" value="ECO:0007669"/>
    <property type="project" value="TreeGrafter"/>
</dbReference>
<keyword evidence="3" id="KW-0966">Cell projection</keyword>
<name>S9VW25_9TRYP</name>
<evidence type="ECO:0000256" key="4">
    <source>
        <dbReference type="SAM" id="Coils"/>
    </source>
</evidence>